<evidence type="ECO:0000313" key="3">
    <source>
        <dbReference type="EMBL" id="MFB3167277.1"/>
    </source>
</evidence>
<reference evidence="3 4" key="1">
    <citation type="submission" date="2024-05" db="EMBL/GenBank/DDBJ databases">
        <authorList>
            <person name="Venkateswaran K."/>
        </authorList>
    </citation>
    <scope>NUCLEOTIDE SEQUENCE [LARGE SCALE GENOMIC DNA]</scope>
    <source>
        <strain evidence="3 4">179-C4-2-HS</strain>
    </source>
</reference>
<name>A0ABV4YR22_9BACI</name>
<proteinExistence type="predicted"/>
<dbReference type="Proteomes" id="UP001241748">
    <property type="component" value="Unassembled WGS sequence"/>
</dbReference>
<dbReference type="PROSITE" id="PS51257">
    <property type="entry name" value="PROKAR_LIPOPROTEIN"/>
    <property type="match status" value="1"/>
</dbReference>
<dbReference type="SUPFAM" id="SSF53850">
    <property type="entry name" value="Periplasmic binding protein-like II"/>
    <property type="match status" value="1"/>
</dbReference>
<dbReference type="PANTHER" id="PTHR30290">
    <property type="entry name" value="PERIPLASMIC BINDING COMPONENT OF ABC TRANSPORTER"/>
    <property type="match status" value="1"/>
</dbReference>
<evidence type="ECO:0000256" key="1">
    <source>
        <dbReference type="SAM" id="SignalP"/>
    </source>
</evidence>
<dbReference type="Gene3D" id="3.10.105.10">
    <property type="entry name" value="Dipeptide-binding Protein, Domain 3"/>
    <property type="match status" value="1"/>
</dbReference>
<gene>
    <name evidence="3" type="ORF">P5G62_009155</name>
</gene>
<protein>
    <submittedName>
        <fullName evidence="3">ABC transporter substrate-binding protein</fullName>
    </submittedName>
</protein>
<dbReference type="EMBL" id="JAROBZ020000001">
    <property type="protein sequence ID" value="MFB3167277.1"/>
    <property type="molecule type" value="Genomic_DNA"/>
</dbReference>
<organism evidence="3 4">
    <name type="scientific">Neobacillus driksii</name>
    <dbReference type="NCBI Taxonomy" id="3035913"/>
    <lineage>
        <taxon>Bacteria</taxon>
        <taxon>Bacillati</taxon>
        <taxon>Bacillota</taxon>
        <taxon>Bacilli</taxon>
        <taxon>Bacillales</taxon>
        <taxon>Bacillaceae</taxon>
        <taxon>Neobacillus</taxon>
    </lineage>
</organism>
<feature type="chain" id="PRO_5046240205" evidence="1">
    <location>
        <begin position="26"/>
        <end position="541"/>
    </location>
</feature>
<dbReference type="PIRSF" id="PIRSF002741">
    <property type="entry name" value="MppA"/>
    <property type="match status" value="1"/>
</dbReference>
<evidence type="ECO:0000259" key="2">
    <source>
        <dbReference type="Pfam" id="PF00496"/>
    </source>
</evidence>
<keyword evidence="1" id="KW-0732">Signal</keyword>
<keyword evidence="4" id="KW-1185">Reference proteome</keyword>
<dbReference type="Pfam" id="PF00496">
    <property type="entry name" value="SBP_bac_5"/>
    <property type="match status" value="1"/>
</dbReference>
<dbReference type="Gene3D" id="3.90.76.10">
    <property type="entry name" value="Dipeptide-binding Protein, Domain 1"/>
    <property type="match status" value="1"/>
</dbReference>
<dbReference type="Gene3D" id="3.40.190.10">
    <property type="entry name" value="Periplasmic binding protein-like II"/>
    <property type="match status" value="1"/>
</dbReference>
<feature type="signal peptide" evidence="1">
    <location>
        <begin position="1"/>
        <end position="25"/>
    </location>
</feature>
<feature type="domain" description="Solute-binding protein family 5" evidence="2">
    <location>
        <begin position="87"/>
        <end position="463"/>
    </location>
</feature>
<dbReference type="RefSeq" id="WP_306074821.1">
    <property type="nucleotide sequence ID" value="NZ_JAROBZ020000001.1"/>
</dbReference>
<dbReference type="InterPro" id="IPR039424">
    <property type="entry name" value="SBP_5"/>
</dbReference>
<accession>A0ABV4YR22</accession>
<dbReference type="InterPro" id="IPR030678">
    <property type="entry name" value="Peptide/Ni-bd"/>
</dbReference>
<dbReference type="InterPro" id="IPR000914">
    <property type="entry name" value="SBP_5_dom"/>
</dbReference>
<comment type="caution">
    <text evidence="3">The sequence shown here is derived from an EMBL/GenBank/DDBJ whole genome shotgun (WGS) entry which is preliminary data.</text>
</comment>
<sequence>MRSYLKAFFLLNLVALLIIAGCSNANNEKTSATETSNNSKNSSEKTITIGITNPPGAFNPIKRGDNTAWFINTILYSPLVELNSSFEFVQKLAKSIETEDNQTYTVTLQENAVWSDGTPVTAEDVVFTAKLIGSPDSGALVQGISMLEGFDASGKLEDPNADIAGVKFIDNATVQFKTKTPVDETLFKLQIGSQLLTLPKHIYGDIEPSEFAKLPDVQEPKVTNGPFKFVKYAANQYVELVANDSYFLGAPKLEKLFFKIMPAANIVAQLQSGEVDMNYPGIGSISSQDFERVENLTNVNTTYGNALDYQALGYNLETLGDVRVRQAIAMGINREMIVESLLKGKGEINDLVIASSSPYFNKSIQAYKYNPSKAKKLLEEANWDSSKVLKFVVPSGNTTREQMADLLVQNLSEIGIKVEIEKYDIATAIEKARSGEFDMFVLGFPFTFDPDTTSYYSTGGTNNFYNYSNPKLDQLLQDGLKEVDQEKRKSIYFDVQELLSEELPTLVLYYDKRMEAVSKRVTVGQPTSVGALVNVHEWDVK</sequence>
<evidence type="ECO:0000313" key="4">
    <source>
        <dbReference type="Proteomes" id="UP001241748"/>
    </source>
</evidence>